<dbReference type="GO" id="GO:0000156">
    <property type="term" value="F:phosphorelay response regulator activity"/>
    <property type="evidence" value="ECO:0007669"/>
    <property type="project" value="TreeGrafter"/>
</dbReference>
<evidence type="ECO:0000256" key="2">
    <source>
        <dbReference type="ARBA" id="ARBA00022490"/>
    </source>
</evidence>
<feature type="modified residue" description="4-aspartylphosphate" evidence="8">
    <location>
        <position position="58"/>
    </location>
</feature>
<dbReference type="GO" id="GO:0000976">
    <property type="term" value="F:transcription cis-regulatory region binding"/>
    <property type="evidence" value="ECO:0007669"/>
    <property type="project" value="TreeGrafter"/>
</dbReference>
<dbReference type="OrthoDB" id="8544854at2"/>
<dbReference type="InterPro" id="IPR039420">
    <property type="entry name" value="WalR-like"/>
</dbReference>
<dbReference type="Proteomes" id="UP000054262">
    <property type="component" value="Unassembled WGS sequence"/>
</dbReference>
<dbReference type="Gene3D" id="6.10.250.690">
    <property type="match status" value="1"/>
</dbReference>
<dbReference type="SUPFAM" id="SSF52172">
    <property type="entry name" value="CheY-like"/>
    <property type="match status" value="1"/>
</dbReference>
<dbReference type="FunFam" id="1.10.10.10:FF:000099">
    <property type="entry name" value="Two-component system response regulator TorR"/>
    <property type="match status" value="1"/>
</dbReference>
<keyword evidence="2" id="KW-0963">Cytoplasm</keyword>
<comment type="subcellular location">
    <subcellularLocation>
        <location evidence="1">Cytoplasm</location>
    </subcellularLocation>
</comment>
<dbReference type="SUPFAM" id="SSF46894">
    <property type="entry name" value="C-terminal effector domain of the bipartite response regulators"/>
    <property type="match status" value="1"/>
</dbReference>
<dbReference type="PANTHER" id="PTHR48111:SF4">
    <property type="entry name" value="DNA-BINDING DUAL TRANSCRIPTIONAL REGULATOR OMPR"/>
    <property type="match status" value="1"/>
</dbReference>
<organism evidence="12 13">
    <name type="scientific">Methylophilales bacterium HTCC2181</name>
    <dbReference type="NCBI Taxonomy" id="383631"/>
    <lineage>
        <taxon>Bacteria</taxon>
        <taxon>Pseudomonadati</taxon>
        <taxon>Pseudomonadota</taxon>
        <taxon>Betaproteobacteria</taxon>
        <taxon>Nitrosomonadales</taxon>
        <taxon>OM43 clade</taxon>
    </lineage>
</organism>
<dbReference type="PANTHER" id="PTHR48111">
    <property type="entry name" value="REGULATOR OF RPOS"/>
    <property type="match status" value="1"/>
</dbReference>
<proteinExistence type="predicted"/>
<feature type="domain" description="Response regulatory" evidence="10">
    <location>
        <begin position="9"/>
        <end position="123"/>
    </location>
</feature>
<comment type="caution">
    <text evidence="12">The sequence shown here is derived from an EMBL/GenBank/DDBJ whole genome shotgun (WGS) entry which is preliminary data.</text>
</comment>
<keyword evidence="13" id="KW-1185">Reference proteome</keyword>
<evidence type="ECO:0000256" key="6">
    <source>
        <dbReference type="ARBA" id="ARBA00023125"/>
    </source>
</evidence>
<name>A0P5W2_9PROT</name>
<accession>A0P5W2</accession>
<evidence type="ECO:0000313" key="12">
    <source>
        <dbReference type="EMBL" id="EAV46922.1"/>
    </source>
</evidence>
<reference evidence="12 13" key="1">
    <citation type="submission" date="2006-11" db="EMBL/GenBank/DDBJ databases">
        <authorList>
            <person name="Giovannoni S."/>
            <person name="Vergin K."/>
            <person name="Ferriera S."/>
            <person name="Johnson J."/>
            <person name="Kravitz S."/>
            <person name="Beeson K."/>
            <person name="Sutton G."/>
            <person name="Rogers Y.-H."/>
            <person name="Friedman R."/>
            <person name="Frazier M."/>
            <person name="Venter J.C."/>
        </authorList>
    </citation>
    <scope>NUCLEOTIDE SEQUENCE [LARGE SCALE GENOMIC DNA]</scope>
    <source>
        <strain evidence="12 13">HTCC2181</strain>
    </source>
</reference>
<protein>
    <submittedName>
        <fullName evidence="12">Osmolarity response regulator</fullName>
    </submittedName>
</protein>
<dbReference type="AlphaFoldDB" id="A0P5W2"/>
<dbReference type="PROSITE" id="PS50110">
    <property type="entry name" value="RESPONSE_REGULATORY"/>
    <property type="match status" value="1"/>
</dbReference>
<feature type="DNA-binding region" description="OmpR/PhoB-type" evidence="9">
    <location>
        <begin position="135"/>
        <end position="234"/>
    </location>
</feature>
<evidence type="ECO:0000256" key="4">
    <source>
        <dbReference type="ARBA" id="ARBA00023012"/>
    </source>
</evidence>
<dbReference type="InterPro" id="IPR036388">
    <property type="entry name" value="WH-like_DNA-bd_sf"/>
</dbReference>
<evidence type="ECO:0000256" key="1">
    <source>
        <dbReference type="ARBA" id="ARBA00004496"/>
    </source>
</evidence>
<gene>
    <name evidence="12" type="primary">ompR</name>
    <name evidence="12" type="ORF">MB2181_02575</name>
</gene>
<dbReference type="SMART" id="SM00448">
    <property type="entry name" value="REC"/>
    <property type="match status" value="1"/>
</dbReference>
<dbReference type="CDD" id="cd00383">
    <property type="entry name" value="trans_reg_C"/>
    <property type="match status" value="1"/>
</dbReference>
<dbReference type="InterPro" id="IPR001789">
    <property type="entry name" value="Sig_transdc_resp-reg_receiver"/>
</dbReference>
<evidence type="ECO:0000313" key="13">
    <source>
        <dbReference type="Proteomes" id="UP000054262"/>
    </source>
</evidence>
<evidence type="ECO:0000256" key="5">
    <source>
        <dbReference type="ARBA" id="ARBA00023015"/>
    </source>
</evidence>
<dbReference type="InterPro" id="IPR016032">
    <property type="entry name" value="Sig_transdc_resp-reg_C-effctor"/>
</dbReference>
<keyword evidence="3 8" id="KW-0597">Phosphoprotein</keyword>
<evidence type="ECO:0000256" key="3">
    <source>
        <dbReference type="ARBA" id="ARBA00022553"/>
    </source>
</evidence>
<dbReference type="Gene3D" id="1.10.10.10">
    <property type="entry name" value="Winged helix-like DNA-binding domain superfamily/Winged helix DNA-binding domain"/>
    <property type="match status" value="1"/>
</dbReference>
<dbReference type="GO" id="GO:0006355">
    <property type="term" value="P:regulation of DNA-templated transcription"/>
    <property type="evidence" value="ECO:0007669"/>
    <property type="project" value="InterPro"/>
</dbReference>
<evidence type="ECO:0000259" key="10">
    <source>
        <dbReference type="PROSITE" id="PS50110"/>
    </source>
</evidence>
<dbReference type="GO" id="GO:0032993">
    <property type="term" value="C:protein-DNA complex"/>
    <property type="evidence" value="ECO:0007669"/>
    <property type="project" value="TreeGrafter"/>
</dbReference>
<keyword evidence="4" id="KW-0902">Two-component regulatory system</keyword>
<dbReference type="GO" id="GO:0005829">
    <property type="term" value="C:cytosol"/>
    <property type="evidence" value="ECO:0007669"/>
    <property type="project" value="TreeGrafter"/>
</dbReference>
<dbReference type="InterPro" id="IPR011006">
    <property type="entry name" value="CheY-like_superfamily"/>
</dbReference>
<evidence type="ECO:0000256" key="8">
    <source>
        <dbReference type="PROSITE-ProRule" id="PRU00169"/>
    </source>
</evidence>
<dbReference type="InterPro" id="IPR001867">
    <property type="entry name" value="OmpR/PhoB-type_DNA-bd"/>
</dbReference>
<dbReference type="Gene3D" id="3.40.50.2300">
    <property type="match status" value="1"/>
</dbReference>
<evidence type="ECO:0000256" key="9">
    <source>
        <dbReference type="PROSITE-ProRule" id="PRU01091"/>
    </source>
</evidence>
<evidence type="ECO:0000259" key="11">
    <source>
        <dbReference type="PROSITE" id="PS51755"/>
    </source>
</evidence>
<keyword evidence="5" id="KW-0805">Transcription regulation</keyword>
<dbReference type="Pfam" id="PF00486">
    <property type="entry name" value="Trans_reg_C"/>
    <property type="match status" value="1"/>
</dbReference>
<dbReference type="SMART" id="SM00862">
    <property type="entry name" value="Trans_reg_C"/>
    <property type="match status" value="1"/>
</dbReference>
<keyword evidence="7" id="KW-0804">Transcription</keyword>
<feature type="domain" description="OmpR/PhoB-type" evidence="11">
    <location>
        <begin position="135"/>
        <end position="234"/>
    </location>
</feature>
<dbReference type="FunFam" id="3.40.50.2300:FF:000001">
    <property type="entry name" value="DNA-binding response regulator PhoB"/>
    <property type="match status" value="1"/>
</dbReference>
<dbReference type="EMBL" id="AAUX01000001">
    <property type="protein sequence ID" value="EAV46922.1"/>
    <property type="molecule type" value="Genomic_DNA"/>
</dbReference>
<dbReference type="PROSITE" id="PS51755">
    <property type="entry name" value="OMPR_PHOB"/>
    <property type="match status" value="1"/>
</dbReference>
<dbReference type="Pfam" id="PF00072">
    <property type="entry name" value="Response_reg"/>
    <property type="match status" value="1"/>
</dbReference>
<evidence type="ECO:0000256" key="7">
    <source>
        <dbReference type="ARBA" id="ARBA00023163"/>
    </source>
</evidence>
<keyword evidence="6 9" id="KW-0238">DNA-binding</keyword>
<sequence length="238" mass="27108">MTTNQNSAQIALVDDDPKIRELTAKYLSDQGLSVVTASNGAELDELRINYNINLIVLDLMMPEESGLEVCQRLRVNKIDTPIIMLTAKGDEVDRIVGLEMGADDYLPKPFNPRELLARINAIIRRQTAPVRQSDKTIIKFGNFVFDLTNRSLFKGEKEIQITAGEYDLLRVFVEHPKQPLSRDQIMQLSKGKELDVFDRSIDVQISRLRRLIEADPNKPKFLQTKWGFGYIFVPDSEA</sequence>